<feature type="domain" description="NADPH-dependent FMN reductase-like" evidence="1">
    <location>
        <begin position="5"/>
        <end position="151"/>
    </location>
</feature>
<dbReference type="AlphaFoldDB" id="A0A8S0W9Q2"/>
<name>A0A8S0W9Q2_9FIRM</name>
<dbReference type="EC" id="1.-.-.-" evidence="2"/>
<dbReference type="GO" id="GO:0016491">
    <property type="term" value="F:oxidoreductase activity"/>
    <property type="evidence" value="ECO:0007669"/>
    <property type="project" value="UniProtKB-KW"/>
</dbReference>
<evidence type="ECO:0000313" key="4">
    <source>
        <dbReference type="Proteomes" id="UP001071230"/>
    </source>
</evidence>
<dbReference type="RefSeq" id="WP_240986101.1">
    <property type="nucleotide sequence ID" value="NZ_CDGJ01000027.1"/>
</dbReference>
<dbReference type="GO" id="GO:0010181">
    <property type="term" value="F:FMN binding"/>
    <property type="evidence" value="ECO:0007669"/>
    <property type="project" value="TreeGrafter"/>
</dbReference>
<dbReference type="KEGG" id="aacx:DEACI_3458"/>
<organism evidence="2">
    <name type="scientific">Acididesulfobacillus acetoxydans</name>
    <dbReference type="NCBI Taxonomy" id="1561005"/>
    <lineage>
        <taxon>Bacteria</taxon>
        <taxon>Bacillati</taxon>
        <taxon>Bacillota</taxon>
        <taxon>Clostridia</taxon>
        <taxon>Eubacteriales</taxon>
        <taxon>Peptococcaceae</taxon>
        <taxon>Acididesulfobacillus</taxon>
    </lineage>
</organism>
<keyword evidence="2" id="KW-0560">Oxidoreductase</keyword>
<dbReference type="GO" id="GO:0005829">
    <property type="term" value="C:cytosol"/>
    <property type="evidence" value="ECO:0007669"/>
    <property type="project" value="TreeGrafter"/>
</dbReference>
<dbReference type="Pfam" id="PF03358">
    <property type="entry name" value="FMN_red"/>
    <property type="match status" value="1"/>
</dbReference>
<reference evidence="3" key="1">
    <citation type="submission" date="2014-11" db="EMBL/GenBank/DDBJ databases">
        <authorList>
            <person name="Hornung B.V."/>
        </authorList>
    </citation>
    <scope>NUCLEOTIDE SEQUENCE</scope>
    <source>
        <strain evidence="3">INE</strain>
    </source>
</reference>
<proteinExistence type="predicted"/>
<dbReference type="EMBL" id="LR746496">
    <property type="protein sequence ID" value="CAA7602779.1"/>
    <property type="molecule type" value="Genomic_DNA"/>
</dbReference>
<accession>A0A8S0W9Q2</accession>
<dbReference type="SUPFAM" id="SSF52218">
    <property type="entry name" value="Flavoproteins"/>
    <property type="match status" value="1"/>
</dbReference>
<dbReference type="Proteomes" id="UP000836597">
    <property type="component" value="Chromosome"/>
</dbReference>
<gene>
    <name evidence="3" type="ORF">DEACI_0812</name>
    <name evidence="2" type="ORF">DEACI_3458</name>
</gene>
<reference evidence="2" key="2">
    <citation type="submission" date="2020-01" db="EMBL/GenBank/DDBJ databases">
        <authorList>
            <person name="Hornung B."/>
        </authorList>
    </citation>
    <scope>NUCLEOTIDE SEQUENCE</scope>
    <source>
        <strain evidence="2">PacBioINE</strain>
    </source>
</reference>
<keyword evidence="4" id="KW-1185">Reference proteome</keyword>
<evidence type="ECO:0000313" key="2">
    <source>
        <dbReference type="EMBL" id="CAA7602779.1"/>
    </source>
</evidence>
<dbReference type="PANTHER" id="PTHR30543">
    <property type="entry name" value="CHROMATE REDUCTASE"/>
    <property type="match status" value="1"/>
</dbReference>
<protein>
    <submittedName>
        <fullName evidence="3">NAD(P)H:quinone oxidoreductase</fullName>
    </submittedName>
    <submittedName>
        <fullName evidence="2">NADPH-dependent FMN reductase</fullName>
        <ecNumber evidence="2">1.-.-.-</ecNumber>
    </submittedName>
</protein>
<sequence>MPPKVKILGFTGSLRRKSYNMAALRAAQELLPAGAVLDIADLKSIPFFNEDLEALGVPETVARFKEKIAAADALLIATPEYNYSIPPVLKNALDWASRGKDLPLSGKHLAILSASTGMFGGARVQYHLRQVCVGLNLLPLNKPEVFIMNANTKFDQDGNLTDEFTRKAISRLLQVLVDSLDPGKRDGN</sequence>
<dbReference type="InterPro" id="IPR005025">
    <property type="entry name" value="FMN_Rdtase-like_dom"/>
</dbReference>
<dbReference type="Gene3D" id="3.40.50.360">
    <property type="match status" value="1"/>
</dbReference>
<dbReference type="InterPro" id="IPR050712">
    <property type="entry name" value="NAD(P)H-dep_reductase"/>
</dbReference>
<dbReference type="Proteomes" id="UP001071230">
    <property type="component" value="Unassembled WGS sequence"/>
</dbReference>
<dbReference type="InterPro" id="IPR029039">
    <property type="entry name" value="Flavoprotein-like_sf"/>
</dbReference>
<evidence type="ECO:0000313" key="3">
    <source>
        <dbReference type="EMBL" id="CEJ06364.1"/>
    </source>
</evidence>
<dbReference type="EMBL" id="CDGJ01000027">
    <property type="protein sequence ID" value="CEJ06364.1"/>
    <property type="molecule type" value="Genomic_DNA"/>
</dbReference>
<dbReference type="PANTHER" id="PTHR30543:SF21">
    <property type="entry name" value="NAD(P)H-DEPENDENT FMN REDUCTASE LOT6"/>
    <property type="match status" value="1"/>
</dbReference>
<evidence type="ECO:0000259" key="1">
    <source>
        <dbReference type="Pfam" id="PF03358"/>
    </source>
</evidence>